<dbReference type="Proteomes" id="UP000467379">
    <property type="component" value="Chromosome"/>
</dbReference>
<gene>
    <name evidence="1" type="ORF">MBRA_07470</name>
</gene>
<accession>A0ABN6B2C0</accession>
<sequence length="221" mass="24322">MDLVAVKDAAEQLGVTTRQVQYLVARGELRPVARGLIDRASLDRHIATRQASRRRAWSENTAWAAVAMLSDLPTPWLGPAQRSRLRTALRQLTGAELVSRTRGRAKVQRYQGHSRTAERLRQEVVDTSGAVALLGLVEAPNYVDGYIAAHNLDKIVARHALIEDAGGTYILRATTMDLATVRALADEAPVLAALDLAESLDIRERRIGLNFLDDTLKRLNG</sequence>
<dbReference type="EMBL" id="AP022606">
    <property type="protein sequence ID" value="BBZ10552.1"/>
    <property type="molecule type" value="Genomic_DNA"/>
</dbReference>
<protein>
    <recommendedName>
        <fullName evidence="3">Helix-turn-helix domain-containing protein</fullName>
    </recommendedName>
</protein>
<evidence type="ECO:0000313" key="2">
    <source>
        <dbReference type="Proteomes" id="UP000467379"/>
    </source>
</evidence>
<name>A0ABN6B2C0_9MYCO</name>
<dbReference type="RefSeq" id="WP_139799331.1">
    <property type="nucleotide sequence ID" value="NZ_AP022606.1"/>
</dbReference>
<proteinExistence type="predicted"/>
<evidence type="ECO:0000313" key="1">
    <source>
        <dbReference type="EMBL" id="BBZ10552.1"/>
    </source>
</evidence>
<reference evidence="1 2" key="1">
    <citation type="journal article" date="2019" name="Emerg. Microbes Infect.">
        <title>Comprehensive subspecies identification of 175 nontuberculous mycobacteria species based on 7547 genomic profiles.</title>
        <authorList>
            <person name="Matsumoto Y."/>
            <person name="Kinjo T."/>
            <person name="Motooka D."/>
            <person name="Nabeya D."/>
            <person name="Jung N."/>
            <person name="Uechi K."/>
            <person name="Horii T."/>
            <person name="Iida T."/>
            <person name="Fujita J."/>
            <person name="Nakamura S."/>
        </authorList>
    </citation>
    <scope>NUCLEOTIDE SEQUENCE [LARGE SCALE GENOMIC DNA]</scope>
    <source>
        <strain evidence="1 2">JCM 12687</strain>
    </source>
</reference>
<keyword evidence="2" id="KW-1185">Reference proteome</keyword>
<evidence type="ECO:0008006" key="3">
    <source>
        <dbReference type="Google" id="ProtNLM"/>
    </source>
</evidence>
<organism evidence="1 2">
    <name type="scientific">Mycobacterium branderi</name>
    <dbReference type="NCBI Taxonomy" id="43348"/>
    <lineage>
        <taxon>Bacteria</taxon>
        <taxon>Bacillati</taxon>
        <taxon>Actinomycetota</taxon>
        <taxon>Actinomycetes</taxon>
        <taxon>Mycobacteriales</taxon>
        <taxon>Mycobacteriaceae</taxon>
        <taxon>Mycobacterium</taxon>
    </lineage>
</organism>